<proteinExistence type="predicted"/>
<dbReference type="InterPro" id="IPR050807">
    <property type="entry name" value="TransReg_Diox_bact_type"/>
</dbReference>
<dbReference type="GO" id="GO:0005829">
    <property type="term" value="C:cytosol"/>
    <property type="evidence" value="ECO:0007669"/>
    <property type="project" value="TreeGrafter"/>
</dbReference>
<dbReference type="InterPro" id="IPR001387">
    <property type="entry name" value="Cro/C1-type_HTH"/>
</dbReference>
<dbReference type="GO" id="GO:0003677">
    <property type="term" value="F:DNA binding"/>
    <property type="evidence" value="ECO:0007669"/>
    <property type="project" value="UniProtKB-KW"/>
</dbReference>
<dbReference type="PANTHER" id="PTHR46797">
    <property type="entry name" value="HTH-TYPE TRANSCRIPTIONAL REGULATOR"/>
    <property type="match status" value="1"/>
</dbReference>
<evidence type="ECO:0000256" key="2">
    <source>
        <dbReference type="ARBA" id="ARBA00023125"/>
    </source>
</evidence>
<gene>
    <name evidence="5" type="ORF">H5S41_00550</name>
</gene>
<comment type="caution">
    <text evidence="5">The sequence shown here is derived from an EMBL/GenBank/DDBJ whole genome shotgun (WGS) entry which is preliminary data.</text>
</comment>
<feature type="domain" description="HTH cro/C1-type" evidence="4">
    <location>
        <begin position="8"/>
        <end position="63"/>
    </location>
</feature>
<dbReference type="Pfam" id="PF01381">
    <property type="entry name" value="HTH_3"/>
    <property type="match status" value="1"/>
</dbReference>
<keyword evidence="1" id="KW-0805">Transcription regulation</keyword>
<protein>
    <submittedName>
        <fullName evidence="5">Helix-turn-helix transcriptional regulator</fullName>
    </submittedName>
</protein>
<reference evidence="5 6" key="1">
    <citation type="submission" date="2020-07" db="EMBL/GenBank/DDBJ databases">
        <title>Description of Limosilactobacillus balticus sp. nov., Limosilactobacillus agrestis sp. nov., Limosilactobacillus albertensis sp. nov., Limosilactobacillus rudii sp. nov., Limosilactobacillus fastidiosus sp. nov., five novel Limosilactobacillus species isolated from the vertebrate gastrointestinal tract, and proposal of 6 subspecies of Limosilactobacillus reuteri adapted to the gastrointestinal tract of specific vertebrate hosts.</title>
        <authorList>
            <person name="Li F."/>
            <person name="Cheng C."/>
            <person name="Zheng J."/>
            <person name="Quevedo R.M."/>
            <person name="Li J."/>
            <person name="Roos S."/>
            <person name="Gaenzle M.G."/>
            <person name="Walter J."/>
        </authorList>
    </citation>
    <scope>NUCLEOTIDE SEQUENCE [LARGE SCALE GENOMIC DNA]</scope>
    <source>
        <strain evidence="5 6">Lr3000</strain>
    </source>
</reference>
<evidence type="ECO:0000313" key="6">
    <source>
        <dbReference type="Proteomes" id="UP000547628"/>
    </source>
</evidence>
<organism evidence="5 6">
    <name type="scientific">Limosilactobacillus albertensis</name>
    <dbReference type="NCBI Taxonomy" id="2759752"/>
    <lineage>
        <taxon>Bacteria</taxon>
        <taxon>Bacillati</taxon>
        <taxon>Bacillota</taxon>
        <taxon>Bacilli</taxon>
        <taxon>Lactobacillales</taxon>
        <taxon>Lactobacillaceae</taxon>
        <taxon>Limosilactobacillus</taxon>
    </lineage>
</organism>
<dbReference type="AlphaFoldDB" id="A0A839H7G5"/>
<dbReference type="PANTHER" id="PTHR46797:SF23">
    <property type="entry name" value="HTH-TYPE TRANSCRIPTIONAL REGULATOR SUTR"/>
    <property type="match status" value="1"/>
</dbReference>
<dbReference type="Proteomes" id="UP000547628">
    <property type="component" value="Unassembled WGS sequence"/>
</dbReference>
<dbReference type="Gene3D" id="1.10.260.40">
    <property type="entry name" value="lambda repressor-like DNA-binding domains"/>
    <property type="match status" value="1"/>
</dbReference>
<dbReference type="PROSITE" id="PS50943">
    <property type="entry name" value="HTH_CROC1"/>
    <property type="match status" value="1"/>
</dbReference>
<evidence type="ECO:0000313" key="5">
    <source>
        <dbReference type="EMBL" id="MBB1122457.1"/>
    </source>
</evidence>
<dbReference type="CDD" id="cd00093">
    <property type="entry name" value="HTH_XRE"/>
    <property type="match status" value="1"/>
</dbReference>
<dbReference type="SMART" id="SM00530">
    <property type="entry name" value="HTH_XRE"/>
    <property type="match status" value="1"/>
</dbReference>
<dbReference type="EMBL" id="JACIVD010000043">
    <property type="protein sequence ID" value="MBB1122457.1"/>
    <property type="molecule type" value="Genomic_DNA"/>
</dbReference>
<name>A0A839H7G5_9LACO</name>
<dbReference type="GO" id="GO:0003700">
    <property type="term" value="F:DNA-binding transcription factor activity"/>
    <property type="evidence" value="ECO:0007669"/>
    <property type="project" value="TreeGrafter"/>
</dbReference>
<sequence>MTDIGDNIRAIRKRYGVTQERLAELSGLSVNFISRLERTSDQNVSLKSLNKIATALQVSLTQLINYQHNEPSKRTSNTPEIDQLCFELKLKDQQTATDLANSFLQILKYIK</sequence>
<accession>A0A839H7G5</accession>
<evidence type="ECO:0000259" key="4">
    <source>
        <dbReference type="PROSITE" id="PS50943"/>
    </source>
</evidence>
<dbReference type="SUPFAM" id="SSF47413">
    <property type="entry name" value="lambda repressor-like DNA-binding domains"/>
    <property type="match status" value="1"/>
</dbReference>
<evidence type="ECO:0000256" key="1">
    <source>
        <dbReference type="ARBA" id="ARBA00023015"/>
    </source>
</evidence>
<keyword evidence="3" id="KW-0804">Transcription</keyword>
<keyword evidence="2" id="KW-0238">DNA-binding</keyword>
<dbReference type="InterPro" id="IPR010982">
    <property type="entry name" value="Lambda_DNA-bd_dom_sf"/>
</dbReference>
<evidence type="ECO:0000256" key="3">
    <source>
        <dbReference type="ARBA" id="ARBA00023163"/>
    </source>
</evidence>